<sequence>MLPGQRTHDQWFHDMGEALQRIDWLCTRAERHGIDEEDLKEIRKAVDKALRPAAER</sequence>
<reference evidence="1 2" key="1">
    <citation type="journal article" date="2016" name="Genome Announc.">
        <title>Complete Genome Sequence of Bacillus megaterium Bacteriophage Eldridge.</title>
        <authorList>
            <person name="Reveille A.M."/>
            <person name="Eldridge K.A."/>
            <person name="Temple L.M."/>
        </authorList>
    </citation>
    <scope>NUCLEOTIDE SEQUENCE [LARGE SCALE GENOMIC DNA]</scope>
</reference>
<dbReference type="Proteomes" id="UP000204502">
    <property type="component" value="Segment"/>
</dbReference>
<dbReference type="GeneID" id="28801753"/>
<dbReference type="EMBL" id="KU253712">
    <property type="protein sequence ID" value="AMB18674.1"/>
    <property type="molecule type" value="Genomic_DNA"/>
</dbReference>
<name>A0A0Y0AGG6_9CAUD</name>
<dbReference type="RefSeq" id="YP_009274798.1">
    <property type="nucleotide sequence ID" value="NC_030920.1"/>
</dbReference>
<proteinExistence type="predicted"/>
<evidence type="ECO:0000313" key="2">
    <source>
        <dbReference type="Proteomes" id="UP000204502"/>
    </source>
</evidence>
<organism evidence="1 2">
    <name type="scientific">Bacillus phage Eldridge</name>
    <dbReference type="NCBI Taxonomy" id="1776293"/>
    <lineage>
        <taxon>Viruses</taxon>
        <taxon>Duplodnaviria</taxon>
        <taxon>Heunggongvirae</taxon>
        <taxon>Uroviricota</taxon>
        <taxon>Caudoviricetes</taxon>
        <taxon>Herelleviridae</taxon>
        <taxon>Bastillevirinae</taxon>
        <taxon>Eldridgevirus</taxon>
        <taxon>Eldridgevirus eldridge</taxon>
    </lineage>
</organism>
<keyword evidence="2" id="KW-1185">Reference proteome</keyword>
<gene>
    <name evidence="1" type="ORF">Eldridge_094</name>
</gene>
<accession>A0A0Y0AGG6</accession>
<evidence type="ECO:0000313" key="1">
    <source>
        <dbReference type="EMBL" id="AMB18674.1"/>
    </source>
</evidence>
<dbReference type="KEGG" id="vg:28801753"/>
<protein>
    <submittedName>
        <fullName evidence="1">Uncharacterized protein</fullName>
    </submittedName>
</protein>